<feature type="region of interest" description="Disordered" evidence="1">
    <location>
        <begin position="41"/>
        <end position="75"/>
    </location>
</feature>
<dbReference type="OrthoDB" id="4739136at2759"/>
<comment type="caution">
    <text evidence="3">The sequence shown here is derived from an EMBL/GenBank/DDBJ whole genome shotgun (WGS) entry which is preliminary data.</text>
</comment>
<feature type="domain" description="DUF7905" evidence="2">
    <location>
        <begin position="263"/>
        <end position="559"/>
    </location>
</feature>
<name>A0A9P6RYQ3_9FUNG</name>
<dbReference type="AlphaFoldDB" id="A0A9P6RYQ3"/>
<feature type="compositionally biased region" description="Polar residues" evidence="1">
    <location>
        <begin position="7"/>
        <end position="27"/>
    </location>
</feature>
<evidence type="ECO:0000256" key="1">
    <source>
        <dbReference type="SAM" id="MobiDB-lite"/>
    </source>
</evidence>
<keyword evidence="4" id="KW-1185">Reference proteome</keyword>
<dbReference type="Proteomes" id="UP000738325">
    <property type="component" value="Unassembled WGS sequence"/>
</dbReference>
<evidence type="ECO:0000313" key="3">
    <source>
        <dbReference type="EMBL" id="KAG0329912.1"/>
    </source>
</evidence>
<feature type="compositionally biased region" description="Basic and acidic residues" evidence="1">
    <location>
        <begin position="50"/>
        <end position="73"/>
    </location>
</feature>
<reference evidence="3" key="1">
    <citation type="journal article" date="2020" name="Fungal Divers.">
        <title>Resolving the Mortierellaceae phylogeny through synthesis of multi-gene phylogenetics and phylogenomics.</title>
        <authorList>
            <person name="Vandepol N."/>
            <person name="Liber J."/>
            <person name="Desiro A."/>
            <person name="Na H."/>
            <person name="Kennedy M."/>
            <person name="Barry K."/>
            <person name="Grigoriev I.V."/>
            <person name="Miller A.N."/>
            <person name="O'Donnell K."/>
            <person name="Stajich J.E."/>
            <person name="Bonito G."/>
        </authorList>
    </citation>
    <scope>NUCLEOTIDE SEQUENCE</scope>
    <source>
        <strain evidence="3">REB-010B</strain>
    </source>
</reference>
<dbReference type="Pfam" id="PF25482">
    <property type="entry name" value="DUF7905"/>
    <property type="match status" value="1"/>
</dbReference>
<evidence type="ECO:0000259" key="2">
    <source>
        <dbReference type="Pfam" id="PF25482"/>
    </source>
</evidence>
<accession>A0A9P6RYQ3</accession>
<dbReference type="EMBL" id="JAAAIP010000009">
    <property type="protein sequence ID" value="KAG0329912.1"/>
    <property type="molecule type" value="Genomic_DNA"/>
</dbReference>
<feature type="region of interest" description="Disordered" evidence="1">
    <location>
        <begin position="1"/>
        <end position="29"/>
    </location>
</feature>
<dbReference type="InterPro" id="IPR057227">
    <property type="entry name" value="DUF7905"/>
</dbReference>
<evidence type="ECO:0000313" key="4">
    <source>
        <dbReference type="Proteomes" id="UP000738325"/>
    </source>
</evidence>
<feature type="region of interest" description="Disordered" evidence="1">
    <location>
        <begin position="232"/>
        <end position="252"/>
    </location>
</feature>
<organism evidence="3 4">
    <name type="scientific">Dissophora globulifera</name>
    <dbReference type="NCBI Taxonomy" id="979702"/>
    <lineage>
        <taxon>Eukaryota</taxon>
        <taxon>Fungi</taxon>
        <taxon>Fungi incertae sedis</taxon>
        <taxon>Mucoromycota</taxon>
        <taxon>Mortierellomycotina</taxon>
        <taxon>Mortierellomycetes</taxon>
        <taxon>Mortierellales</taxon>
        <taxon>Mortierellaceae</taxon>
        <taxon>Dissophora</taxon>
    </lineage>
</organism>
<gene>
    <name evidence="3" type="ORF">BGZ99_010023</name>
</gene>
<proteinExistence type="predicted"/>
<protein>
    <recommendedName>
        <fullName evidence="2">DUF7905 domain-containing protein</fullName>
    </recommendedName>
</protein>
<sequence length="582" mass="67353">MDPDDLSAQQWQTSMVVPTEPQNQAPSSECDDYWFKAEQQQKATRTKGWAKPERELTAAERKKKERKEKKVMESQRYLGRPPEQCAFEHRLRWPKDLPVFRLLGGTLHALDDLRAECKVYIWIEPSSMMIYVAGSEEHSAFTAMNRIKNYIMKRIRTPIDTVCHILEKPSKLIKVHMVKTPPTPYINLPPQITPPQADIVANPAVFMRAKEVETFANLLTLDLSMATMEVTDSLDGHDKNPGTGKKQGIDGADRDDEYVASLKYMEGMAERNQKRICDVLQESLNQVQLLDGEIKMRIRFGQVRFLEYPRDTVWKIKDLDTTVIPDMRLKSEFSPFISRSSDKLVSLAEKLTPPELKGQTMQPEVLWTLGILKRVDASAAHINVQLDVTFRDDEKVSLWNALVQKNTPLDVRVVSPERPLCWAWTISTGKRLEADKFSPEGKFVYELRLEKRKDQESKLVFANTNDIQLRYVRREKKRQFLHDPWTIELIEEAFWTLKTPYKPYQSAVLAAAPDHVLYSVAVRVVDNIMYRDSWVTRFCENPHLSIGQVPTWDPTDFFSGDESFSRTMEAIDNVRRMIEELD</sequence>